<name>A0A9P5CG85_9HYPO</name>
<feature type="region of interest" description="Disordered" evidence="1">
    <location>
        <begin position="1"/>
        <end position="30"/>
    </location>
</feature>
<sequence length="63" mass="6742">MTGKQGGKRPARQRKGHIHPNRNIAEDNGGGVASMSAMVARASKRAPIAPMFNGSIVSTFHER</sequence>
<dbReference type="AlphaFoldDB" id="A0A9P5CG85"/>
<evidence type="ECO:0000313" key="2">
    <source>
        <dbReference type="EMBL" id="KAF3076485.1"/>
    </source>
</evidence>
<protein>
    <submittedName>
        <fullName evidence="2">Uncharacterized protein</fullName>
    </submittedName>
</protein>
<gene>
    <name evidence="2" type="ORF">CFAM422_000970</name>
</gene>
<accession>A0A9P5CG85</accession>
<organism evidence="2 3">
    <name type="scientific">Trichoderma lentiforme</name>
    <dbReference type="NCBI Taxonomy" id="1567552"/>
    <lineage>
        <taxon>Eukaryota</taxon>
        <taxon>Fungi</taxon>
        <taxon>Dikarya</taxon>
        <taxon>Ascomycota</taxon>
        <taxon>Pezizomycotina</taxon>
        <taxon>Sordariomycetes</taxon>
        <taxon>Hypocreomycetidae</taxon>
        <taxon>Hypocreales</taxon>
        <taxon>Hypocreaceae</taxon>
        <taxon>Trichoderma</taxon>
    </lineage>
</organism>
<dbReference type="EMBL" id="QLNT01000002">
    <property type="protein sequence ID" value="KAF3076485.1"/>
    <property type="molecule type" value="Genomic_DNA"/>
</dbReference>
<proteinExistence type="predicted"/>
<reference evidence="2 3" key="1">
    <citation type="submission" date="2018-06" db="EMBL/GenBank/DDBJ databases">
        <title>Genome analysis of cellulolytic fungus Trichoderma lentiforme CFAM-422.</title>
        <authorList>
            <person name="Steindorff A.S."/>
            <person name="Formighieri E.F."/>
            <person name="Midorikawa G.E.O."/>
            <person name="Tamietti M.S."/>
            <person name="Ramos E.Z."/>
            <person name="Silva A.S."/>
            <person name="Bon E.P.S."/>
            <person name="Mendes T.D."/>
            <person name="Damaso M.C.T."/>
            <person name="Favaro L.C.L."/>
        </authorList>
    </citation>
    <scope>NUCLEOTIDE SEQUENCE [LARGE SCALE GENOMIC DNA]</scope>
    <source>
        <strain evidence="2 3">CFAM-422</strain>
    </source>
</reference>
<feature type="compositionally biased region" description="Basic residues" evidence="1">
    <location>
        <begin position="1"/>
        <end position="20"/>
    </location>
</feature>
<evidence type="ECO:0000256" key="1">
    <source>
        <dbReference type="SAM" id="MobiDB-lite"/>
    </source>
</evidence>
<dbReference type="Proteomes" id="UP000801864">
    <property type="component" value="Unassembled WGS sequence"/>
</dbReference>
<comment type="caution">
    <text evidence="2">The sequence shown here is derived from an EMBL/GenBank/DDBJ whole genome shotgun (WGS) entry which is preliminary data.</text>
</comment>
<evidence type="ECO:0000313" key="3">
    <source>
        <dbReference type="Proteomes" id="UP000801864"/>
    </source>
</evidence>
<keyword evidence="3" id="KW-1185">Reference proteome</keyword>